<feature type="region of interest" description="Disordered" evidence="3">
    <location>
        <begin position="86"/>
        <end position="145"/>
    </location>
</feature>
<keyword evidence="1" id="KW-0479">Metal-binding</keyword>
<dbReference type="AlphaFoldDB" id="A0A8H6RUB7"/>
<dbReference type="OrthoDB" id="2264294at2759"/>
<organism evidence="5 6">
    <name type="scientific">Pseudocercospora fuligena</name>
    <dbReference type="NCBI Taxonomy" id="685502"/>
    <lineage>
        <taxon>Eukaryota</taxon>
        <taxon>Fungi</taxon>
        <taxon>Dikarya</taxon>
        <taxon>Ascomycota</taxon>
        <taxon>Pezizomycotina</taxon>
        <taxon>Dothideomycetes</taxon>
        <taxon>Dothideomycetidae</taxon>
        <taxon>Mycosphaerellales</taxon>
        <taxon>Mycosphaerellaceae</taxon>
        <taxon>Pseudocercospora</taxon>
    </lineage>
</organism>
<protein>
    <submittedName>
        <fullName evidence="5">Transcriptional activator protein DAL81</fullName>
    </submittedName>
</protein>
<dbReference type="InterPro" id="IPR036864">
    <property type="entry name" value="Zn2-C6_fun-type_DNA-bd_sf"/>
</dbReference>
<evidence type="ECO:0000259" key="4">
    <source>
        <dbReference type="PROSITE" id="PS50048"/>
    </source>
</evidence>
<evidence type="ECO:0000313" key="5">
    <source>
        <dbReference type="EMBL" id="KAF7198556.1"/>
    </source>
</evidence>
<evidence type="ECO:0000313" key="6">
    <source>
        <dbReference type="Proteomes" id="UP000660729"/>
    </source>
</evidence>
<dbReference type="Pfam" id="PF04082">
    <property type="entry name" value="Fungal_trans"/>
    <property type="match status" value="1"/>
</dbReference>
<dbReference type="PANTHER" id="PTHR31668:SF4">
    <property type="entry name" value="TRANSCRIPTIONAL ACTIVATOR PROTEIN DAL81"/>
    <property type="match status" value="1"/>
</dbReference>
<gene>
    <name evidence="5" type="ORF">HII31_00295</name>
</gene>
<proteinExistence type="predicted"/>
<dbReference type="CDD" id="cd12148">
    <property type="entry name" value="fungal_TF_MHR"/>
    <property type="match status" value="1"/>
</dbReference>
<dbReference type="Proteomes" id="UP000660729">
    <property type="component" value="Unassembled WGS sequence"/>
</dbReference>
<feature type="domain" description="Zn(2)-C6 fungal-type" evidence="4">
    <location>
        <begin position="50"/>
        <end position="81"/>
    </location>
</feature>
<feature type="region of interest" description="Disordered" evidence="3">
    <location>
        <begin position="1"/>
        <end position="57"/>
    </location>
</feature>
<evidence type="ECO:0000256" key="3">
    <source>
        <dbReference type="SAM" id="MobiDB-lite"/>
    </source>
</evidence>
<sequence length="679" mass="75992">MATAMAVPSLARPIAAWSPPKHVVEGKENRPALKQLQQSSPQARSRRERPCDGCRRRKSKCVLQEGRRCVLCEFHKQECTFVENAQPRKRKADDGSKADNPMKKSSPSSQQRAVFTTPTPAAAPPKPISIETQPTPSASQPSMRKPFAVDESLSLQRHRHCKYLGQTTALDARLIGLGPFNDKNETESQLGTLRQVNRTEYFSTHADSDVSVPDDEARALADIEQVIGSHGPALIDIYFRNVHPSYPIIQKQAFLDRHQHGDRQFNPPLLAAMYMLAMAWWDQDPAVSSYPKPDIARLEFIAISSLTVAMQRPKMSAVQAGLLLLQRAKSSTWTLTVQLVALAQDIGLHLDCSDWSIPNWEKKLRKRLAWALYMQDKWSALMHGRPSHINASDWNVPTPTEEDFDETIHPLPTPNEELDSQAARGRMVFMQMISLTSIMAEVCDTFYSESAKSELARAGQYATQLALARAKPVQIKLKDWFAKLPEDCKMDSFTTGQLASQGYLHLAYFATEISIHRRIVQSLDPATTNPYMLYICRSAAKTRLISALDFVNRLKPEHLDAFWYFASASNFALIATFGALLMATSPGQEEAHFYACRLNEFRWTSTVSSKKAAWIQGALENLHATSQMLRGLPEKPSTAAADMDHDLHSYHMSNGGAEGMDVDDRWSSHSEHTSGMTIA</sequence>
<dbReference type="InterPro" id="IPR007219">
    <property type="entry name" value="XnlR_reg_dom"/>
</dbReference>
<dbReference type="InterPro" id="IPR050797">
    <property type="entry name" value="Carb_Metab_Trans_Reg"/>
</dbReference>
<dbReference type="PROSITE" id="PS50048">
    <property type="entry name" value="ZN2_CY6_FUNGAL_2"/>
    <property type="match status" value="1"/>
</dbReference>
<evidence type="ECO:0000256" key="2">
    <source>
        <dbReference type="ARBA" id="ARBA00023242"/>
    </source>
</evidence>
<comment type="caution">
    <text evidence="5">The sequence shown here is derived from an EMBL/GenBank/DDBJ whole genome shotgun (WGS) entry which is preliminary data.</text>
</comment>
<dbReference type="GO" id="GO:0003677">
    <property type="term" value="F:DNA binding"/>
    <property type="evidence" value="ECO:0007669"/>
    <property type="project" value="InterPro"/>
</dbReference>
<keyword evidence="2" id="KW-0539">Nucleus</keyword>
<dbReference type="GO" id="GO:0000981">
    <property type="term" value="F:DNA-binding transcription factor activity, RNA polymerase II-specific"/>
    <property type="evidence" value="ECO:0007669"/>
    <property type="project" value="InterPro"/>
</dbReference>
<name>A0A8H6RUB7_9PEZI</name>
<feature type="compositionally biased region" description="Basic and acidic residues" evidence="3">
    <location>
        <begin position="91"/>
        <end position="102"/>
    </location>
</feature>
<dbReference type="GO" id="GO:0001080">
    <property type="term" value="P:nitrogen catabolite activation of transcription from RNA polymerase II promoter"/>
    <property type="evidence" value="ECO:0007669"/>
    <property type="project" value="TreeGrafter"/>
</dbReference>
<accession>A0A8H6RUB7</accession>
<dbReference type="CDD" id="cd00067">
    <property type="entry name" value="GAL4"/>
    <property type="match status" value="1"/>
</dbReference>
<dbReference type="SMART" id="SM00906">
    <property type="entry name" value="Fungal_trans"/>
    <property type="match status" value="1"/>
</dbReference>
<evidence type="ECO:0000256" key="1">
    <source>
        <dbReference type="ARBA" id="ARBA00022723"/>
    </source>
</evidence>
<keyword evidence="6" id="KW-1185">Reference proteome</keyword>
<feature type="compositionally biased region" description="Polar residues" evidence="3">
    <location>
        <begin position="103"/>
        <end position="114"/>
    </location>
</feature>
<dbReference type="PANTHER" id="PTHR31668">
    <property type="entry name" value="GLUCOSE TRANSPORT TRANSCRIPTION REGULATOR RGT1-RELATED-RELATED"/>
    <property type="match status" value="1"/>
</dbReference>
<feature type="compositionally biased region" description="Polar residues" evidence="3">
    <location>
        <begin position="130"/>
        <end position="142"/>
    </location>
</feature>
<dbReference type="SUPFAM" id="SSF57701">
    <property type="entry name" value="Zn2/Cys6 DNA-binding domain"/>
    <property type="match status" value="1"/>
</dbReference>
<dbReference type="EMBL" id="JABCIY010000001">
    <property type="protein sequence ID" value="KAF7198556.1"/>
    <property type="molecule type" value="Genomic_DNA"/>
</dbReference>
<dbReference type="GO" id="GO:0008270">
    <property type="term" value="F:zinc ion binding"/>
    <property type="evidence" value="ECO:0007669"/>
    <property type="project" value="InterPro"/>
</dbReference>
<reference evidence="5" key="1">
    <citation type="submission" date="2020-04" db="EMBL/GenBank/DDBJ databases">
        <title>Draft genome resource of the tomato pathogen Pseudocercospora fuligena.</title>
        <authorList>
            <person name="Zaccaron A."/>
        </authorList>
    </citation>
    <scope>NUCLEOTIDE SEQUENCE</scope>
    <source>
        <strain evidence="5">PF001</strain>
    </source>
</reference>
<dbReference type="PROSITE" id="PS00463">
    <property type="entry name" value="ZN2_CY6_FUNGAL_1"/>
    <property type="match status" value="1"/>
</dbReference>
<dbReference type="SMART" id="SM00066">
    <property type="entry name" value="GAL4"/>
    <property type="match status" value="1"/>
</dbReference>
<dbReference type="GO" id="GO:0005634">
    <property type="term" value="C:nucleus"/>
    <property type="evidence" value="ECO:0007669"/>
    <property type="project" value="TreeGrafter"/>
</dbReference>
<feature type="compositionally biased region" description="Basic and acidic residues" evidence="3">
    <location>
        <begin position="22"/>
        <end position="31"/>
    </location>
</feature>
<dbReference type="InterPro" id="IPR001138">
    <property type="entry name" value="Zn2Cys6_DnaBD"/>
</dbReference>
<dbReference type="GO" id="GO:0006351">
    <property type="term" value="P:DNA-templated transcription"/>
    <property type="evidence" value="ECO:0007669"/>
    <property type="project" value="InterPro"/>
</dbReference>